<dbReference type="Proteomes" id="UP000299102">
    <property type="component" value="Unassembled WGS sequence"/>
</dbReference>
<evidence type="ECO:0000256" key="1">
    <source>
        <dbReference type="SAM" id="MobiDB-lite"/>
    </source>
</evidence>
<dbReference type="EMBL" id="BGZK01001848">
    <property type="protein sequence ID" value="GBP87267.1"/>
    <property type="molecule type" value="Genomic_DNA"/>
</dbReference>
<comment type="caution">
    <text evidence="2">The sequence shown here is derived from an EMBL/GenBank/DDBJ whole genome shotgun (WGS) entry which is preliminary data.</text>
</comment>
<gene>
    <name evidence="2" type="ORF">EVAR_64477_1</name>
</gene>
<accession>A0A4C1ZKY2</accession>
<reference evidence="2 3" key="1">
    <citation type="journal article" date="2019" name="Commun. Biol.">
        <title>The bagworm genome reveals a unique fibroin gene that provides high tensile strength.</title>
        <authorList>
            <person name="Kono N."/>
            <person name="Nakamura H."/>
            <person name="Ohtoshi R."/>
            <person name="Tomita M."/>
            <person name="Numata K."/>
            <person name="Arakawa K."/>
        </authorList>
    </citation>
    <scope>NUCLEOTIDE SEQUENCE [LARGE SCALE GENOMIC DNA]</scope>
</reference>
<proteinExistence type="predicted"/>
<organism evidence="2 3">
    <name type="scientific">Eumeta variegata</name>
    <name type="common">Bagworm moth</name>
    <name type="synonym">Eumeta japonica</name>
    <dbReference type="NCBI Taxonomy" id="151549"/>
    <lineage>
        <taxon>Eukaryota</taxon>
        <taxon>Metazoa</taxon>
        <taxon>Ecdysozoa</taxon>
        <taxon>Arthropoda</taxon>
        <taxon>Hexapoda</taxon>
        <taxon>Insecta</taxon>
        <taxon>Pterygota</taxon>
        <taxon>Neoptera</taxon>
        <taxon>Endopterygota</taxon>
        <taxon>Lepidoptera</taxon>
        <taxon>Glossata</taxon>
        <taxon>Ditrysia</taxon>
        <taxon>Tineoidea</taxon>
        <taxon>Psychidae</taxon>
        <taxon>Oiketicinae</taxon>
        <taxon>Eumeta</taxon>
    </lineage>
</organism>
<name>A0A4C1ZKY2_EUMVA</name>
<evidence type="ECO:0000313" key="3">
    <source>
        <dbReference type="Proteomes" id="UP000299102"/>
    </source>
</evidence>
<evidence type="ECO:0000313" key="2">
    <source>
        <dbReference type="EMBL" id="GBP87267.1"/>
    </source>
</evidence>
<sequence length="364" mass="41088">MFSGVYPGADSELYNTIASKVNRCSAAESGAAADGGRAGACILRPAPLAVHHIPRLGGLDYLSARNFALMQWRRYTTRGRRRHQARGRRRSPTSPTPSAATALMEIECISILVSYSNLTLDTFSILFPVPNLLPALLSIQLALPDIWNDDECPLDNCKNYKRQTQQLKKVIYFLISVSIRWGRCHNRRWPSYLRAPPRRSPPEIAIKGLRAGRVIAGGRLFTGDDEMDHLRQECVKRIMIKRQESSKDYSETRINSQSVYAMRMHRRVSTHFGFSFTIASEYGFSRCVGKIMDIRCSDTCLLQHEHHKWRSEYNWDGCIFFVVLSVQRGGGGRRKPLLTVRVPGHMGVSDSHGLKITTDAPIPL</sequence>
<keyword evidence="3" id="KW-1185">Reference proteome</keyword>
<feature type="region of interest" description="Disordered" evidence="1">
    <location>
        <begin position="78"/>
        <end position="99"/>
    </location>
</feature>
<protein>
    <submittedName>
        <fullName evidence="2">Uncharacterized protein</fullName>
    </submittedName>
</protein>
<feature type="compositionally biased region" description="Basic residues" evidence="1">
    <location>
        <begin position="78"/>
        <end position="91"/>
    </location>
</feature>
<dbReference type="AlphaFoldDB" id="A0A4C1ZKY2"/>